<dbReference type="PANTHER" id="PTHR33602">
    <property type="entry name" value="REGULATORY PROTEIN RECX FAMILY PROTEIN"/>
    <property type="match status" value="1"/>
</dbReference>
<evidence type="ECO:0000313" key="9">
    <source>
        <dbReference type="EMBL" id="XCJ16915.1"/>
    </source>
</evidence>
<evidence type="ECO:0000259" key="6">
    <source>
        <dbReference type="Pfam" id="PF02631"/>
    </source>
</evidence>
<dbReference type="Pfam" id="PF21981">
    <property type="entry name" value="RecX_HTH3"/>
    <property type="match status" value="1"/>
</dbReference>
<keyword evidence="4 5" id="KW-0963">Cytoplasm</keyword>
<dbReference type="InterPro" id="IPR053925">
    <property type="entry name" value="RecX_HTH_3rd"/>
</dbReference>
<dbReference type="RefSeq" id="WP_353948266.1">
    <property type="nucleotide sequence ID" value="NZ_CP159510.1"/>
</dbReference>
<evidence type="ECO:0000256" key="2">
    <source>
        <dbReference type="ARBA" id="ARBA00009695"/>
    </source>
</evidence>
<name>A0AAU8IEL4_9BACL</name>
<comment type="similarity">
    <text evidence="2 5">Belongs to the RecX family.</text>
</comment>
<organism evidence="9">
    <name type="scientific">Sporolactobacillus sp. Y61</name>
    <dbReference type="NCBI Taxonomy" id="3160863"/>
    <lineage>
        <taxon>Bacteria</taxon>
        <taxon>Bacillati</taxon>
        <taxon>Bacillota</taxon>
        <taxon>Bacilli</taxon>
        <taxon>Bacillales</taxon>
        <taxon>Sporolactobacillaceae</taxon>
        <taxon>Sporolactobacillus</taxon>
    </lineage>
</organism>
<evidence type="ECO:0000256" key="4">
    <source>
        <dbReference type="ARBA" id="ARBA00022490"/>
    </source>
</evidence>
<reference evidence="9" key="1">
    <citation type="submission" date="2024-06" db="EMBL/GenBank/DDBJ databases">
        <authorList>
            <person name="Fan A."/>
            <person name="Zhang F.Y."/>
            <person name="Zhang L."/>
        </authorList>
    </citation>
    <scope>NUCLEOTIDE SEQUENCE</scope>
    <source>
        <strain evidence="9">Y61</strain>
    </source>
</reference>
<accession>A0AAU8IEL4</accession>
<feature type="domain" description="RecX third three-helical" evidence="7">
    <location>
        <begin position="224"/>
        <end position="267"/>
    </location>
</feature>
<comment type="function">
    <text evidence="5">Modulates RecA activity.</text>
</comment>
<evidence type="ECO:0000256" key="1">
    <source>
        <dbReference type="ARBA" id="ARBA00004496"/>
    </source>
</evidence>
<dbReference type="HAMAP" id="MF_01114">
    <property type="entry name" value="RecX"/>
    <property type="match status" value="1"/>
</dbReference>
<dbReference type="Pfam" id="PF02631">
    <property type="entry name" value="RecX_HTH2"/>
    <property type="match status" value="1"/>
</dbReference>
<protein>
    <recommendedName>
        <fullName evidence="3 5">Regulatory protein RecX</fullName>
    </recommendedName>
</protein>
<comment type="subcellular location">
    <subcellularLocation>
        <location evidence="1 5">Cytoplasm</location>
    </subcellularLocation>
</comment>
<sequence length="274" mass="32309">MNGMPVIARIRTNNQEEQGFYQIDVTEEGGEISTVDVHEDVLVHEGLHKGMMLSREKLEQLRREAQGIRAYHAGLRYLSYRIRSVHEMRDYLNRKHFSDQQITFAIEHLKEEKLLDDRQYALSFAKTRIRTSTKGPQMIYRELLQAGINQELAAETEDLFPAKEQLEHARKYLHKQKASVKNKKSYIESRQVLSRLLMQRGYSRKITEQVVNEINDFLIENERNALQHQAEKAMQKFRKFSGKEFNLKVRTFLYKKGFPVDAITSYLREQTGDR</sequence>
<evidence type="ECO:0000259" key="7">
    <source>
        <dbReference type="Pfam" id="PF21981"/>
    </source>
</evidence>
<feature type="domain" description="RecX second three-helical" evidence="6">
    <location>
        <begin position="116"/>
        <end position="155"/>
    </location>
</feature>
<evidence type="ECO:0000259" key="8">
    <source>
        <dbReference type="Pfam" id="PF21982"/>
    </source>
</evidence>
<dbReference type="GO" id="GO:0005737">
    <property type="term" value="C:cytoplasm"/>
    <property type="evidence" value="ECO:0007669"/>
    <property type="project" value="UniProtKB-SubCell"/>
</dbReference>
<dbReference type="PANTHER" id="PTHR33602:SF1">
    <property type="entry name" value="REGULATORY PROTEIN RECX FAMILY PROTEIN"/>
    <property type="match status" value="1"/>
</dbReference>
<dbReference type="InterPro" id="IPR036388">
    <property type="entry name" value="WH-like_DNA-bd_sf"/>
</dbReference>
<feature type="domain" description="RecX first three-helical" evidence="8">
    <location>
        <begin position="70"/>
        <end position="109"/>
    </location>
</feature>
<gene>
    <name evidence="5" type="primary">recX</name>
    <name evidence="9" type="ORF">ABNN70_15115</name>
</gene>
<dbReference type="Pfam" id="PF21982">
    <property type="entry name" value="RecX_HTH1"/>
    <property type="match status" value="1"/>
</dbReference>
<dbReference type="InterPro" id="IPR003783">
    <property type="entry name" value="Regulatory_RecX"/>
</dbReference>
<dbReference type="GO" id="GO:0006282">
    <property type="term" value="P:regulation of DNA repair"/>
    <property type="evidence" value="ECO:0007669"/>
    <property type="project" value="UniProtKB-UniRule"/>
</dbReference>
<dbReference type="Gene3D" id="1.10.10.10">
    <property type="entry name" value="Winged helix-like DNA-binding domain superfamily/Winged helix DNA-binding domain"/>
    <property type="match status" value="4"/>
</dbReference>
<evidence type="ECO:0000256" key="3">
    <source>
        <dbReference type="ARBA" id="ARBA00018111"/>
    </source>
</evidence>
<dbReference type="AlphaFoldDB" id="A0AAU8IEL4"/>
<dbReference type="InterPro" id="IPR053924">
    <property type="entry name" value="RecX_HTH_2nd"/>
</dbReference>
<dbReference type="InterPro" id="IPR053926">
    <property type="entry name" value="RecX_HTH_1st"/>
</dbReference>
<evidence type="ECO:0000256" key="5">
    <source>
        <dbReference type="HAMAP-Rule" id="MF_01114"/>
    </source>
</evidence>
<dbReference type="EMBL" id="CP159510">
    <property type="protein sequence ID" value="XCJ16915.1"/>
    <property type="molecule type" value="Genomic_DNA"/>
</dbReference>
<proteinExistence type="inferred from homology"/>